<organism evidence="4">
    <name type="scientific">marine sediment metagenome</name>
    <dbReference type="NCBI Taxonomy" id="412755"/>
    <lineage>
        <taxon>unclassified sequences</taxon>
        <taxon>metagenomes</taxon>
        <taxon>ecological metagenomes</taxon>
    </lineage>
</organism>
<evidence type="ECO:0000259" key="3">
    <source>
        <dbReference type="PROSITE" id="PS51186"/>
    </source>
</evidence>
<proteinExistence type="predicted"/>
<dbReference type="CDD" id="cd04301">
    <property type="entry name" value="NAT_SF"/>
    <property type="match status" value="1"/>
</dbReference>
<name>X0WW93_9ZZZZ</name>
<comment type="caution">
    <text evidence="4">The sequence shown here is derived from an EMBL/GenBank/DDBJ whole genome shotgun (WGS) entry which is preliminary data.</text>
</comment>
<dbReference type="AlphaFoldDB" id="X0WW93"/>
<evidence type="ECO:0000256" key="2">
    <source>
        <dbReference type="ARBA" id="ARBA00023315"/>
    </source>
</evidence>
<dbReference type="Gene3D" id="3.40.630.30">
    <property type="match status" value="1"/>
</dbReference>
<dbReference type="InterPro" id="IPR000182">
    <property type="entry name" value="GNAT_dom"/>
</dbReference>
<dbReference type="InterPro" id="IPR016181">
    <property type="entry name" value="Acyl_CoA_acyltransferase"/>
</dbReference>
<dbReference type="InterPro" id="IPR050832">
    <property type="entry name" value="Bact_Acetyltransf"/>
</dbReference>
<accession>X0WW93</accession>
<dbReference type="GO" id="GO:0016747">
    <property type="term" value="F:acyltransferase activity, transferring groups other than amino-acyl groups"/>
    <property type="evidence" value="ECO:0007669"/>
    <property type="project" value="InterPro"/>
</dbReference>
<keyword evidence="2" id="KW-0012">Acyltransferase</keyword>
<reference evidence="4" key="1">
    <citation type="journal article" date="2014" name="Front. Microbiol.">
        <title>High frequency of phylogenetically diverse reductive dehalogenase-homologous genes in deep subseafloor sedimentary metagenomes.</title>
        <authorList>
            <person name="Kawai M."/>
            <person name="Futagami T."/>
            <person name="Toyoda A."/>
            <person name="Takaki Y."/>
            <person name="Nishi S."/>
            <person name="Hori S."/>
            <person name="Arai W."/>
            <person name="Tsubouchi T."/>
            <person name="Morono Y."/>
            <person name="Uchiyama I."/>
            <person name="Ito T."/>
            <person name="Fujiyama A."/>
            <person name="Inagaki F."/>
            <person name="Takami H."/>
        </authorList>
    </citation>
    <scope>NUCLEOTIDE SEQUENCE</scope>
    <source>
        <strain evidence="4">Expedition CK06-06</strain>
    </source>
</reference>
<dbReference type="PANTHER" id="PTHR43877">
    <property type="entry name" value="AMINOALKYLPHOSPHONATE N-ACETYLTRANSFERASE-RELATED-RELATED"/>
    <property type="match status" value="1"/>
</dbReference>
<gene>
    <name evidence="4" type="ORF">S01H1_52552</name>
</gene>
<keyword evidence="1" id="KW-0808">Transferase</keyword>
<dbReference type="PROSITE" id="PS51186">
    <property type="entry name" value="GNAT"/>
    <property type="match status" value="1"/>
</dbReference>
<sequence length="150" mass="16797">MTTIRPATEADIPRIQELYLQLHFTPPPPDAPRPSPEEYRRAFNQIYATPGYHFLVAEDSGVILGTAVLVVLPGMVHGVSPFAVVEYVVVDEARRGTGVGRKLMEYIKEKAIKAGCYKIMLTSDNRRGEAHDFYRALGYEASAHGFRLYL</sequence>
<protein>
    <recommendedName>
        <fullName evidence="3">N-acetyltransferase domain-containing protein</fullName>
    </recommendedName>
</protein>
<evidence type="ECO:0000313" key="4">
    <source>
        <dbReference type="EMBL" id="GAG17006.1"/>
    </source>
</evidence>
<dbReference type="SUPFAM" id="SSF55729">
    <property type="entry name" value="Acyl-CoA N-acyltransferases (Nat)"/>
    <property type="match status" value="1"/>
</dbReference>
<dbReference type="Pfam" id="PF00583">
    <property type="entry name" value="Acetyltransf_1"/>
    <property type="match status" value="1"/>
</dbReference>
<dbReference type="EMBL" id="BARS01033973">
    <property type="protein sequence ID" value="GAG17006.1"/>
    <property type="molecule type" value="Genomic_DNA"/>
</dbReference>
<feature type="domain" description="N-acetyltransferase" evidence="3">
    <location>
        <begin position="2"/>
        <end position="150"/>
    </location>
</feature>
<evidence type="ECO:0000256" key="1">
    <source>
        <dbReference type="ARBA" id="ARBA00022679"/>
    </source>
</evidence>